<dbReference type="SMART" id="SM00363">
    <property type="entry name" value="S4"/>
    <property type="match status" value="1"/>
</dbReference>
<reference evidence="3" key="1">
    <citation type="submission" date="2019-12" db="EMBL/GenBank/DDBJ databases">
        <authorList>
            <person name="zhang j."/>
            <person name="sun C.M."/>
        </authorList>
    </citation>
    <scope>NUCLEOTIDE SEQUENCE</scope>
    <source>
        <strain evidence="3">NS-1</strain>
    </source>
</reference>
<dbReference type="InterPro" id="IPR017506">
    <property type="entry name" value="PSII_S4"/>
</dbReference>
<sequence>MLDREKLSSHLHRGEEQLLAGHIFDKIEMVLKRKSEESTNFLNPYECEIAEGLLQQIYEVNYLIDGGYQGAERNRVTVFPEYLFPEHVDPQVEILKIEGNFKFQPVNHRDFLGALMGLGIKREMIGDILILKEMAEVVVAAEMVEFIITKLTKVHQVPVEVMEIKSKELILPSNNTKEIKTTVASMRLDAVASAGFGDSRNKISRDIKSEKVKLNWKTVADPACSVEIGDLISIRGRGRVNVVERIGLSNRGRIKLSLERYT</sequence>
<dbReference type="Gene3D" id="3.30.70.330">
    <property type="match status" value="1"/>
</dbReference>
<protein>
    <submittedName>
        <fullName evidence="3">Photosystem II S4 domain protein</fullName>
    </submittedName>
</protein>
<evidence type="ECO:0000259" key="2">
    <source>
        <dbReference type="SMART" id="SM00363"/>
    </source>
</evidence>
<dbReference type="PANTHER" id="PTHR13633:SF3">
    <property type="entry name" value="MITOCHONDRIAL TRANSCRIPTION RESCUE FACTOR 1"/>
    <property type="match status" value="1"/>
</dbReference>
<dbReference type="Pfam" id="PF01479">
    <property type="entry name" value="S4"/>
    <property type="match status" value="1"/>
</dbReference>
<dbReference type="NCBIfam" id="TIGR03069">
    <property type="entry name" value="PS_II_S4"/>
    <property type="match status" value="1"/>
</dbReference>
<dbReference type="GO" id="GO:0003723">
    <property type="term" value="F:RNA binding"/>
    <property type="evidence" value="ECO:0007669"/>
    <property type="project" value="UniProtKB-KW"/>
</dbReference>
<dbReference type="Pfam" id="PF17774">
    <property type="entry name" value="YlmH_RBD"/>
    <property type="match status" value="1"/>
</dbReference>
<dbReference type="Gene3D" id="3.10.290.10">
    <property type="entry name" value="RNA-binding S4 domain"/>
    <property type="match status" value="1"/>
</dbReference>
<name>A0A8A7KGP6_9FIRM</name>
<accession>A0A8A7KGP6</accession>
<keyword evidence="1" id="KW-0694">RNA-binding</keyword>
<dbReference type="AlphaFoldDB" id="A0A8A7KGP6"/>
<keyword evidence="4" id="KW-1185">Reference proteome</keyword>
<feature type="domain" description="RNA-binding S4" evidence="2">
    <location>
        <begin position="186"/>
        <end position="243"/>
    </location>
</feature>
<dbReference type="InterPro" id="IPR012677">
    <property type="entry name" value="Nucleotide-bd_a/b_plait_sf"/>
</dbReference>
<dbReference type="CDD" id="cd00165">
    <property type="entry name" value="S4"/>
    <property type="match status" value="1"/>
</dbReference>
<proteinExistence type="predicted"/>
<dbReference type="InterPro" id="IPR002942">
    <property type="entry name" value="S4_RNA-bd"/>
</dbReference>
<evidence type="ECO:0000256" key="1">
    <source>
        <dbReference type="PROSITE-ProRule" id="PRU00182"/>
    </source>
</evidence>
<evidence type="ECO:0000313" key="3">
    <source>
        <dbReference type="EMBL" id="QTL98057.1"/>
    </source>
</evidence>
<dbReference type="Gene3D" id="3.30.1370.160">
    <property type="match status" value="1"/>
</dbReference>
<dbReference type="RefSeq" id="WP_125990011.1">
    <property type="nucleotide sequence ID" value="NZ_CP046640.1"/>
</dbReference>
<dbReference type="KEGG" id="ifn:GM661_08750"/>
<dbReference type="InterPro" id="IPR040591">
    <property type="entry name" value="RqcP2_RBD"/>
</dbReference>
<gene>
    <name evidence="3" type="ORF">GM661_08750</name>
</gene>
<evidence type="ECO:0000313" key="4">
    <source>
        <dbReference type="Proteomes" id="UP000665020"/>
    </source>
</evidence>
<dbReference type="Proteomes" id="UP000665020">
    <property type="component" value="Chromosome"/>
</dbReference>
<dbReference type="PANTHER" id="PTHR13633">
    <property type="entry name" value="MITOCHONDRIAL TRANSCRIPTION RESCUE FACTOR 1"/>
    <property type="match status" value="1"/>
</dbReference>
<organism evidence="3 4">
    <name type="scientific">Iocasia fonsfrigidae</name>
    <dbReference type="NCBI Taxonomy" id="2682810"/>
    <lineage>
        <taxon>Bacteria</taxon>
        <taxon>Bacillati</taxon>
        <taxon>Bacillota</taxon>
        <taxon>Clostridia</taxon>
        <taxon>Halanaerobiales</taxon>
        <taxon>Halanaerobiaceae</taxon>
        <taxon>Iocasia</taxon>
    </lineage>
</organism>
<dbReference type="PROSITE" id="PS50889">
    <property type="entry name" value="S4"/>
    <property type="match status" value="1"/>
</dbReference>
<dbReference type="InterPro" id="IPR036986">
    <property type="entry name" value="S4_RNA-bd_sf"/>
</dbReference>
<dbReference type="EMBL" id="CP046640">
    <property type="protein sequence ID" value="QTL98057.1"/>
    <property type="molecule type" value="Genomic_DNA"/>
</dbReference>
<dbReference type="SUPFAM" id="SSF55174">
    <property type="entry name" value="Alpha-L RNA-binding motif"/>
    <property type="match status" value="1"/>
</dbReference>